<keyword evidence="3" id="KW-1185">Reference proteome</keyword>
<dbReference type="InterPro" id="IPR035892">
    <property type="entry name" value="C2_domain_sf"/>
</dbReference>
<dbReference type="Pfam" id="PF00168">
    <property type="entry name" value="C2"/>
    <property type="match status" value="1"/>
</dbReference>
<reference evidence="2 3" key="1">
    <citation type="journal article" date="2021" name="bioRxiv">
        <title>The Gossypium anomalum genome as a resource for cotton improvement and evolutionary analysis of hybrid incompatibility.</title>
        <authorList>
            <person name="Grover C.E."/>
            <person name="Yuan D."/>
            <person name="Arick M.A."/>
            <person name="Miller E.R."/>
            <person name="Hu G."/>
            <person name="Peterson D.G."/>
            <person name="Wendel J.F."/>
            <person name="Udall J.A."/>
        </authorList>
    </citation>
    <scope>NUCLEOTIDE SEQUENCE [LARGE SCALE GENOMIC DNA]</scope>
    <source>
        <strain evidence="2">JFW-Udall</strain>
        <tissue evidence="2">Leaf</tissue>
    </source>
</reference>
<proteinExistence type="predicted"/>
<evidence type="ECO:0000259" key="1">
    <source>
        <dbReference type="Pfam" id="PF00168"/>
    </source>
</evidence>
<dbReference type="InterPro" id="IPR000008">
    <property type="entry name" value="C2_dom"/>
</dbReference>
<dbReference type="Proteomes" id="UP000701853">
    <property type="component" value="Chromosome 11"/>
</dbReference>
<comment type="caution">
    <text evidence="2">The sequence shown here is derived from an EMBL/GenBank/DDBJ whole genome shotgun (WGS) entry which is preliminary data.</text>
</comment>
<organism evidence="2 3">
    <name type="scientific">Gossypium anomalum</name>
    <dbReference type="NCBI Taxonomy" id="47600"/>
    <lineage>
        <taxon>Eukaryota</taxon>
        <taxon>Viridiplantae</taxon>
        <taxon>Streptophyta</taxon>
        <taxon>Embryophyta</taxon>
        <taxon>Tracheophyta</taxon>
        <taxon>Spermatophyta</taxon>
        <taxon>Magnoliopsida</taxon>
        <taxon>eudicotyledons</taxon>
        <taxon>Gunneridae</taxon>
        <taxon>Pentapetalae</taxon>
        <taxon>rosids</taxon>
        <taxon>malvids</taxon>
        <taxon>Malvales</taxon>
        <taxon>Malvaceae</taxon>
        <taxon>Malvoideae</taxon>
        <taxon>Gossypium</taxon>
    </lineage>
</organism>
<dbReference type="AlphaFoldDB" id="A0A8J5YAM3"/>
<protein>
    <recommendedName>
        <fullName evidence="1">C2 domain-containing protein</fullName>
    </recommendedName>
</protein>
<sequence length="168" mass="18615">MEHPKEMHFPATKKILCYLQGTSDYGILYKKGVKSNLIGFTDSDFAGDTNDRKSTSGYVIMLGSGMHNPILLIGSDHGVKAQGDGWVLTVALTEGANLASLDSTNDLELFMVFTCNGKTRASSVKLQTHDTQWNEILEFNAMEEPPSVLDVEVFDFDRSFYNIPKIRG</sequence>
<feature type="domain" description="C2" evidence="1">
    <location>
        <begin position="87"/>
        <end position="159"/>
    </location>
</feature>
<dbReference type="PANTHER" id="PTHR46296:SF7">
    <property type="entry name" value="C2 DOMAIN-CONTAINING PROTEIN"/>
    <property type="match status" value="1"/>
</dbReference>
<evidence type="ECO:0000313" key="3">
    <source>
        <dbReference type="Proteomes" id="UP000701853"/>
    </source>
</evidence>
<gene>
    <name evidence="2" type="ORF">CXB51_028465</name>
</gene>
<accession>A0A8J5YAM3</accession>
<name>A0A8J5YAM3_9ROSI</name>
<evidence type="ECO:0000313" key="2">
    <source>
        <dbReference type="EMBL" id="KAG8478652.1"/>
    </source>
</evidence>
<dbReference type="InterPro" id="IPR044511">
    <property type="entry name" value="At1g03370/At5g50170-like"/>
</dbReference>
<dbReference type="OrthoDB" id="1745717at2759"/>
<dbReference type="SUPFAM" id="SSF49562">
    <property type="entry name" value="C2 domain (Calcium/lipid-binding domain, CaLB)"/>
    <property type="match status" value="1"/>
</dbReference>
<dbReference type="Gene3D" id="2.60.40.150">
    <property type="entry name" value="C2 domain"/>
    <property type="match status" value="1"/>
</dbReference>
<dbReference type="EMBL" id="JAHUZN010000011">
    <property type="protein sequence ID" value="KAG8478652.1"/>
    <property type="molecule type" value="Genomic_DNA"/>
</dbReference>
<dbReference type="PANTHER" id="PTHR46296">
    <property type="entry name" value="BNAA05G37250D PROTEIN"/>
    <property type="match status" value="1"/>
</dbReference>